<sequence>MFDLAMNKYFRGRWSDSSPGLQVPVEGQKRRLLASSEGSLLERNRAKKAKCSLANSTWYAWYLVCETICHQNKKDLASLCLVSKAMNHLATPFLYRVLDFKVSGDLIIEPPNDLLSRLLHDVSTRCLVQEIFVSRGWSVDRHSDYKDLSELIESLPNLRQVRLEVVCDLNAKYMTSIQEHPRKPELHLLAEQAENQPAGLLPHVRTIKVCGGDDYPFSVETHPPPAAQNFLKYITSYPNLKSCSWAAQTLGGRTSDDQTLLDFEGLGIHNNFPFLEHLALDGQYIGAQMCGWEDHFNWSSLSSLNIGPREFSVPENLKLMTGRLSNLKNLKVKISHQPRSEELCRSLECFLMSFDTLAQLELFNCFVLPHAICRHTHLMSLVVHIGETWKSLEYRAAFESDDLLFLDAQCPRLENLELDIERDLEKKEWPHDVLETFACGFSNLRSLTLHSRVGSLIHVDTREYHGQQPFKPKLTYKAGKEMGSHFFATRHRNFNANSGATETSGEYGRLQRFTLKAGLHEELPCQSRIRTMIRDAQLNTLTFNMLPPKTLGEEPELFHLERENQEKLCENSLESTPRRVLQEIVSIAEDGPRFPLLGTVGGKTVCRRGPSAPPPTRRSERLAKMRQMDSTRP</sequence>
<comment type="caution">
    <text evidence="2">The sequence shown here is derived from an EMBL/GenBank/DDBJ whole genome shotgun (WGS) entry which is preliminary data.</text>
</comment>
<evidence type="ECO:0008006" key="4">
    <source>
        <dbReference type="Google" id="ProtNLM"/>
    </source>
</evidence>
<evidence type="ECO:0000256" key="1">
    <source>
        <dbReference type="SAM" id="MobiDB-lite"/>
    </source>
</evidence>
<evidence type="ECO:0000313" key="2">
    <source>
        <dbReference type="EMBL" id="CAG8221436.1"/>
    </source>
</evidence>
<organism evidence="2 3">
    <name type="scientific">Penicillium nalgiovense</name>
    <dbReference type="NCBI Taxonomy" id="60175"/>
    <lineage>
        <taxon>Eukaryota</taxon>
        <taxon>Fungi</taxon>
        <taxon>Dikarya</taxon>
        <taxon>Ascomycota</taxon>
        <taxon>Pezizomycotina</taxon>
        <taxon>Eurotiomycetes</taxon>
        <taxon>Eurotiomycetidae</taxon>
        <taxon>Eurotiales</taxon>
        <taxon>Aspergillaceae</taxon>
        <taxon>Penicillium</taxon>
    </lineage>
</organism>
<reference evidence="2" key="1">
    <citation type="submission" date="2021-07" db="EMBL/GenBank/DDBJ databases">
        <authorList>
            <person name="Branca A.L. A."/>
        </authorList>
    </citation>
    <scope>NUCLEOTIDE SEQUENCE</scope>
</reference>
<gene>
    <name evidence="2" type="ORF">PNAL_LOCUS8045</name>
</gene>
<name>A0A9W4MY02_PENNA</name>
<dbReference type="OrthoDB" id="5576752at2759"/>
<evidence type="ECO:0000313" key="3">
    <source>
        <dbReference type="Proteomes" id="UP001153461"/>
    </source>
</evidence>
<protein>
    <recommendedName>
        <fullName evidence="4">F-box domain-containing protein</fullName>
    </recommendedName>
</protein>
<accession>A0A9W4MY02</accession>
<feature type="compositionally biased region" description="Basic and acidic residues" evidence="1">
    <location>
        <begin position="617"/>
        <end position="633"/>
    </location>
</feature>
<dbReference type="EMBL" id="CAJVNV010000510">
    <property type="protein sequence ID" value="CAG8221436.1"/>
    <property type="molecule type" value="Genomic_DNA"/>
</dbReference>
<feature type="region of interest" description="Disordered" evidence="1">
    <location>
        <begin position="605"/>
        <end position="633"/>
    </location>
</feature>
<proteinExistence type="predicted"/>
<dbReference type="AlphaFoldDB" id="A0A9W4MY02"/>
<dbReference type="Proteomes" id="UP001153461">
    <property type="component" value="Unassembled WGS sequence"/>
</dbReference>